<sequence length="100" mass="11183">MRVEITIMIDLVQAIRARQSCLPQSGVEVTRDMLDVRPGAALAVILPLQLHHTPNESVDVSNLKDRLLRIVKSLSPKVVTLVEQESNTNIAFFLRVLRNA</sequence>
<dbReference type="EMBL" id="CACTIH010001834">
    <property type="protein sequence ID" value="CAA2965024.1"/>
    <property type="molecule type" value="Genomic_DNA"/>
</dbReference>
<accession>A0A8S0QGT7</accession>
<name>A0A8S0QGT7_OLEEU</name>
<comment type="caution">
    <text evidence="3">Lacks conserved residue(s) required for the propagation of feature annotation.</text>
</comment>
<gene>
    <name evidence="4" type="ORF">OLEA9_A038615</name>
</gene>
<evidence type="ECO:0000256" key="3">
    <source>
        <dbReference type="PROSITE-ProRule" id="PRU01191"/>
    </source>
</evidence>
<dbReference type="OrthoDB" id="1910309at2759"/>
<proteinExistence type="inferred from homology"/>
<evidence type="ECO:0000313" key="5">
    <source>
        <dbReference type="Proteomes" id="UP000594638"/>
    </source>
</evidence>
<evidence type="ECO:0000256" key="2">
    <source>
        <dbReference type="ARBA" id="ARBA00023163"/>
    </source>
</evidence>
<evidence type="ECO:0000256" key="1">
    <source>
        <dbReference type="ARBA" id="ARBA00023015"/>
    </source>
</evidence>
<comment type="similarity">
    <text evidence="3">Belongs to the GRAS family.</text>
</comment>
<reference evidence="4 5" key="1">
    <citation type="submission" date="2019-12" db="EMBL/GenBank/DDBJ databases">
        <authorList>
            <person name="Alioto T."/>
            <person name="Alioto T."/>
            <person name="Gomez Garrido J."/>
        </authorList>
    </citation>
    <scope>NUCLEOTIDE SEQUENCE [LARGE SCALE GENOMIC DNA]</scope>
</reference>
<evidence type="ECO:0000313" key="4">
    <source>
        <dbReference type="EMBL" id="CAA2965024.1"/>
    </source>
</evidence>
<dbReference type="InterPro" id="IPR005202">
    <property type="entry name" value="TF_GRAS"/>
</dbReference>
<keyword evidence="1" id="KW-0805">Transcription regulation</keyword>
<dbReference type="PROSITE" id="PS50985">
    <property type="entry name" value="GRAS"/>
    <property type="match status" value="1"/>
</dbReference>
<dbReference type="Pfam" id="PF03514">
    <property type="entry name" value="GRAS"/>
    <property type="match status" value="1"/>
</dbReference>
<keyword evidence="2" id="KW-0804">Transcription</keyword>
<organism evidence="4 5">
    <name type="scientific">Olea europaea subsp. europaea</name>
    <dbReference type="NCBI Taxonomy" id="158383"/>
    <lineage>
        <taxon>Eukaryota</taxon>
        <taxon>Viridiplantae</taxon>
        <taxon>Streptophyta</taxon>
        <taxon>Embryophyta</taxon>
        <taxon>Tracheophyta</taxon>
        <taxon>Spermatophyta</taxon>
        <taxon>Magnoliopsida</taxon>
        <taxon>eudicotyledons</taxon>
        <taxon>Gunneridae</taxon>
        <taxon>Pentapetalae</taxon>
        <taxon>asterids</taxon>
        <taxon>lamiids</taxon>
        <taxon>Lamiales</taxon>
        <taxon>Oleaceae</taxon>
        <taxon>Oleeae</taxon>
        <taxon>Olea</taxon>
    </lineage>
</organism>
<keyword evidence="5" id="KW-1185">Reference proteome</keyword>
<comment type="caution">
    <text evidence="4">The sequence shown here is derived from an EMBL/GenBank/DDBJ whole genome shotgun (WGS) entry which is preliminary data.</text>
</comment>
<dbReference type="AlphaFoldDB" id="A0A8S0QGT7"/>
<dbReference type="Gramene" id="OE9A038615T1">
    <property type="protein sequence ID" value="OE9A038615C1"/>
    <property type="gene ID" value="OE9A038615"/>
</dbReference>
<protein>
    <submittedName>
        <fullName evidence="4">Scarecrow 21</fullName>
    </submittedName>
</protein>
<dbReference type="Proteomes" id="UP000594638">
    <property type="component" value="Unassembled WGS sequence"/>
</dbReference>